<reference evidence="2" key="1">
    <citation type="journal article" date="2012" name="Nat. Biotechnol.">
        <title>Reference genome sequence of the model plant Setaria.</title>
        <authorList>
            <person name="Bennetzen J.L."/>
            <person name="Schmutz J."/>
            <person name="Wang H."/>
            <person name="Percifield R."/>
            <person name="Hawkins J."/>
            <person name="Pontaroli A.C."/>
            <person name="Estep M."/>
            <person name="Feng L."/>
            <person name="Vaughn J.N."/>
            <person name="Grimwood J."/>
            <person name="Jenkins J."/>
            <person name="Barry K."/>
            <person name="Lindquist E."/>
            <person name="Hellsten U."/>
            <person name="Deshpande S."/>
            <person name="Wang X."/>
            <person name="Wu X."/>
            <person name="Mitros T."/>
            <person name="Triplett J."/>
            <person name="Yang X."/>
            <person name="Ye C.Y."/>
            <person name="Mauro-Herrera M."/>
            <person name="Wang L."/>
            <person name="Li P."/>
            <person name="Sharma M."/>
            <person name="Sharma R."/>
            <person name="Ronald P.C."/>
            <person name="Panaud O."/>
            <person name="Kellogg E.A."/>
            <person name="Brutnell T.P."/>
            <person name="Doust A.N."/>
            <person name="Tuskan G.A."/>
            <person name="Rokhsar D."/>
            <person name="Devos K.M."/>
        </authorList>
    </citation>
    <scope>NUCLEOTIDE SEQUENCE [LARGE SCALE GENOMIC DNA]</scope>
    <source>
        <strain evidence="2">cv. Yugu1</strain>
    </source>
</reference>
<evidence type="ECO:0000313" key="2">
    <source>
        <dbReference type="Proteomes" id="UP000004995"/>
    </source>
</evidence>
<sequence length="55" mass="5989">MACASCFLGQSTSDYCIIAEGSQLIVLSKKHLNLFLMLPRSLKAPYLKVNIAVST</sequence>
<organism evidence="1 2">
    <name type="scientific">Setaria italica</name>
    <name type="common">Foxtail millet</name>
    <name type="synonym">Panicum italicum</name>
    <dbReference type="NCBI Taxonomy" id="4555"/>
    <lineage>
        <taxon>Eukaryota</taxon>
        <taxon>Viridiplantae</taxon>
        <taxon>Streptophyta</taxon>
        <taxon>Embryophyta</taxon>
        <taxon>Tracheophyta</taxon>
        <taxon>Spermatophyta</taxon>
        <taxon>Magnoliopsida</taxon>
        <taxon>Liliopsida</taxon>
        <taxon>Poales</taxon>
        <taxon>Poaceae</taxon>
        <taxon>PACMAD clade</taxon>
        <taxon>Panicoideae</taxon>
        <taxon>Panicodae</taxon>
        <taxon>Paniceae</taxon>
        <taxon>Cenchrinae</taxon>
        <taxon>Setaria</taxon>
    </lineage>
</organism>
<dbReference type="AlphaFoldDB" id="K3YBL5"/>
<accession>K3YBL5</accession>
<dbReference type="HOGENOM" id="CLU_3035996_0_0_1"/>
<reference evidence="1" key="2">
    <citation type="submission" date="2018-08" db="UniProtKB">
        <authorList>
            <consortium name="EnsemblPlants"/>
        </authorList>
    </citation>
    <scope>IDENTIFICATION</scope>
    <source>
        <strain evidence="1">Yugu1</strain>
    </source>
</reference>
<proteinExistence type="predicted"/>
<evidence type="ECO:0000313" key="1">
    <source>
        <dbReference type="EnsemblPlants" id="KQK97788"/>
    </source>
</evidence>
<name>K3YBL5_SETIT</name>
<keyword evidence="2" id="KW-1185">Reference proteome</keyword>
<protein>
    <submittedName>
        <fullName evidence="1">Uncharacterized protein</fullName>
    </submittedName>
</protein>
<dbReference type="InParanoid" id="K3YBL5"/>
<dbReference type="Gramene" id="KQK97788">
    <property type="protein sequence ID" value="KQK97788"/>
    <property type="gene ID" value="SETIT_011609mg"/>
</dbReference>
<dbReference type="EMBL" id="AGNK02004398">
    <property type="status" value="NOT_ANNOTATED_CDS"/>
    <property type="molecule type" value="Genomic_DNA"/>
</dbReference>
<dbReference type="EnsemblPlants" id="KQK97788">
    <property type="protein sequence ID" value="KQK97788"/>
    <property type="gene ID" value="SETIT_011609mg"/>
</dbReference>
<dbReference type="Proteomes" id="UP000004995">
    <property type="component" value="Unassembled WGS sequence"/>
</dbReference>